<dbReference type="PROSITE" id="PS00018">
    <property type="entry name" value="EF_HAND_1"/>
    <property type="match status" value="1"/>
</dbReference>
<evidence type="ECO:0000259" key="5">
    <source>
        <dbReference type="PROSITE" id="PS50031"/>
    </source>
</evidence>
<dbReference type="PANTHER" id="PTHR11216:SF64">
    <property type="entry name" value="RALBP1-ASSOCIATED EPS DOMAIN-CONTAINING PROTEIN 2"/>
    <property type="match status" value="1"/>
</dbReference>
<evidence type="ECO:0000256" key="3">
    <source>
        <dbReference type="SAM" id="Coils"/>
    </source>
</evidence>
<keyword evidence="3" id="KW-0175">Coiled coil</keyword>
<feature type="compositionally biased region" description="Polar residues" evidence="4">
    <location>
        <begin position="536"/>
        <end position="545"/>
    </location>
</feature>
<dbReference type="PANTHER" id="PTHR11216">
    <property type="entry name" value="EH DOMAIN"/>
    <property type="match status" value="1"/>
</dbReference>
<evidence type="ECO:0000256" key="4">
    <source>
        <dbReference type="SAM" id="MobiDB-lite"/>
    </source>
</evidence>
<dbReference type="AlphaFoldDB" id="A0A9V1E3R2"/>
<dbReference type="Pfam" id="PF12763">
    <property type="entry name" value="EH"/>
    <property type="match status" value="2"/>
</dbReference>
<feature type="compositionally biased region" description="Basic and acidic residues" evidence="4">
    <location>
        <begin position="412"/>
        <end position="435"/>
    </location>
</feature>
<dbReference type="InterPro" id="IPR000261">
    <property type="entry name" value="EH_dom"/>
</dbReference>
<dbReference type="PROSITE" id="PS50222">
    <property type="entry name" value="EF_HAND_2"/>
    <property type="match status" value="1"/>
</dbReference>
<dbReference type="GO" id="GO:0005886">
    <property type="term" value="C:plasma membrane"/>
    <property type="evidence" value="ECO:0007669"/>
    <property type="project" value="TreeGrafter"/>
</dbReference>
<evidence type="ECO:0000256" key="2">
    <source>
        <dbReference type="ARBA" id="ARBA00022837"/>
    </source>
</evidence>
<dbReference type="InterPro" id="IPR018247">
    <property type="entry name" value="EF_Hand_1_Ca_BS"/>
</dbReference>
<dbReference type="InterPro" id="IPR002048">
    <property type="entry name" value="EF_hand_dom"/>
</dbReference>
<evidence type="ECO:0000313" key="8">
    <source>
        <dbReference type="RefSeq" id="XP_019273550.1"/>
    </source>
</evidence>
<organism evidence="7 8">
    <name type="scientific">Panthera pardus</name>
    <name type="common">Leopard</name>
    <name type="synonym">Felis pardus</name>
    <dbReference type="NCBI Taxonomy" id="9691"/>
    <lineage>
        <taxon>Eukaryota</taxon>
        <taxon>Metazoa</taxon>
        <taxon>Chordata</taxon>
        <taxon>Craniata</taxon>
        <taxon>Vertebrata</taxon>
        <taxon>Euteleostomi</taxon>
        <taxon>Mammalia</taxon>
        <taxon>Eutheria</taxon>
        <taxon>Laurasiatheria</taxon>
        <taxon>Carnivora</taxon>
        <taxon>Feliformia</taxon>
        <taxon>Felidae</taxon>
        <taxon>Pantherinae</taxon>
        <taxon>Panthera</taxon>
    </lineage>
</organism>
<evidence type="ECO:0000259" key="6">
    <source>
        <dbReference type="PROSITE" id="PS50222"/>
    </source>
</evidence>
<gene>
    <name evidence="8" type="primary">REPS2</name>
</gene>
<dbReference type="CDD" id="cd00052">
    <property type="entry name" value="EH"/>
    <property type="match status" value="1"/>
</dbReference>
<dbReference type="GO" id="GO:0005737">
    <property type="term" value="C:cytoplasm"/>
    <property type="evidence" value="ECO:0007669"/>
    <property type="project" value="TreeGrafter"/>
</dbReference>
<accession>A0A9V1E3R2</accession>
<dbReference type="SUPFAM" id="SSF47473">
    <property type="entry name" value="EF-hand"/>
    <property type="match status" value="2"/>
</dbReference>
<dbReference type="SMART" id="SM00027">
    <property type="entry name" value="EH"/>
    <property type="match status" value="1"/>
</dbReference>
<proteinExistence type="predicted"/>
<dbReference type="RefSeq" id="XP_019273550.1">
    <property type="nucleotide sequence ID" value="XM_019418005.2"/>
</dbReference>
<feature type="coiled-coil region" evidence="3">
    <location>
        <begin position="572"/>
        <end position="613"/>
    </location>
</feature>
<dbReference type="InterPro" id="IPR011992">
    <property type="entry name" value="EF-hand-dom_pair"/>
</dbReference>
<feature type="domain" description="EH" evidence="5">
    <location>
        <begin position="272"/>
        <end position="354"/>
    </location>
</feature>
<evidence type="ECO:0000313" key="7">
    <source>
        <dbReference type="Proteomes" id="UP001165780"/>
    </source>
</evidence>
<feature type="region of interest" description="Disordered" evidence="4">
    <location>
        <begin position="165"/>
        <end position="195"/>
    </location>
</feature>
<reference evidence="8" key="1">
    <citation type="submission" date="2025-08" db="UniProtKB">
        <authorList>
            <consortium name="RefSeq"/>
        </authorList>
    </citation>
    <scope>IDENTIFICATION</scope>
    <source>
        <tissue evidence="8">Whole blood</tissue>
    </source>
</reference>
<feature type="compositionally biased region" description="Pro residues" evidence="4">
    <location>
        <begin position="441"/>
        <end position="452"/>
    </location>
</feature>
<dbReference type="Proteomes" id="UP001165780">
    <property type="component" value="Unplaced"/>
</dbReference>
<dbReference type="GO" id="GO:0006897">
    <property type="term" value="P:endocytosis"/>
    <property type="evidence" value="ECO:0007669"/>
    <property type="project" value="TreeGrafter"/>
</dbReference>
<dbReference type="GO" id="GO:0005509">
    <property type="term" value="F:calcium ion binding"/>
    <property type="evidence" value="ECO:0007669"/>
    <property type="project" value="InterPro"/>
</dbReference>
<keyword evidence="1" id="KW-0479">Metal-binding</keyword>
<evidence type="ECO:0000256" key="1">
    <source>
        <dbReference type="ARBA" id="ARBA00022723"/>
    </source>
</evidence>
<name>A0A9V1E3R2_PANPR</name>
<keyword evidence="7" id="KW-1185">Reference proteome</keyword>
<feature type="region of interest" description="Disordered" evidence="4">
    <location>
        <begin position="401"/>
        <end position="456"/>
    </location>
</feature>
<feature type="compositionally biased region" description="Low complexity" evidence="4">
    <location>
        <begin position="559"/>
        <end position="568"/>
    </location>
</feature>
<feature type="domain" description="EF-hand" evidence="6">
    <location>
        <begin position="305"/>
        <end position="340"/>
    </location>
</feature>
<dbReference type="PROSITE" id="PS50031">
    <property type="entry name" value="EH"/>
    <property type="match status" value="2"/>
</dbReference>
<sequence>MEAAAGGGCGSGPPLLLSEGEQQCYSELFARCAAAGAAGGGPGSGPPETARAVPSAATAAAGPVADLFRASQLPAETLHQITELCGAKRVGYFGPTQFYIALKLIAAAQSGLPVRIESIKCELPLPRFLMSKTDAEIRFGNPTELHGTKVQIPYLITEKNAFKRMDDEDKQQETQSPTMSPLASPPSSPPHYQRVPLSHAYGKLRSNTEQMHPAPYEARQPLVQPEGPSSGAPGTKPPRHQASLIRSFSVEREPQDNNSNYPDEPWRITEEQREYYVNQFRSLQPDPSSFISGSVAKNFFTKSKLSIPELSYIWELSDADCDGALTLPEFCAAFHLIVARKNGYPLPEGLPPTLQTEYLQAAFPKPKRECALFDSYSESMPANQQPRDLNRMEKLSVKDMADFPVPTQDVTSDDKQGLKSTADEALPKDVSEDPATKSGLLPPPPALPPRPCPSQISHLRVNSKRSAQPRPPTQLPNYGDFRLQKQSEQAPEAELHPQLNRAPSQAAESSPAKKDIPYSQPPSKPIRRKFRPENPATENQDTSTAVGGPASAATVKPHAAVQKQSSKQKKAIQTAIRKNKEANAVLARLNSELQQQLKEVHQERIALENQLEQLRPVTVL</sequence>
<feature type="region of interest" description="Disordered" evidence="4">
    <location>
        <begin position="486"/>
        <end position="568"/>
    </location>
</feature>
<dbReference type="FunFam" id="1.10.238.10:FF:000084">
    <property type="entry name" value="ralBP1-associated Eps domain-containing protein 1 isoform X2"/>
    <property type="match status" value="1"/>
</dbReference>
<feature type="region of interest" description="Disordered" evidence="4">
    <location>
        <begin position="220"/>
        <end position="240"/>
    </location>
</feature>
<keyword evidence="2" id="KW-0106">Calcium</keyword>
<dbReference type="CTD" id="9185"/>
<feature type="domain" description="EH" evidence="5">
    <location>
        <begin position="21"/>
        <end position="124"/>
    </location>
</feature>
<protein>
    <submittedName>
        <fullName evidence="8">RalBP1-associated Eps domain-containing protein 2 isoform X6</fullName>
    </submittedName>
</protein>
<dbReference type="Gene3D" id="1.10.238.10">
    <property type="entry name" value="EF-hand"/>
    <property type="match status" value="2"/>
</dbReference>
<dbReference type="GeneID" id="109248343"/>
<dbReference type="GO" id="GO:0016197">
    <property type="term" value="P:endosomal transport"/>
    <property type="evidence" value="ECO:0007669"/>
    <property type="project" value="TreeGrafter"/>
</dbReference>